<comment type="caution">
    <text evidence="1">The sequence shown here is derived from an EMBL/GenBank/DDBJ whole genome shotgun (WGS) entry which is preliminary data.</text>
</comment>
<gene>
    <name evidence="1" type="ORF">PENTCL1PPCAC_5251</name>
</gene>
<feature type="non-terminal residue" evidence="1">
    <location>
        <position position="216"/>
    </location>
</feature>
<keyword evidence="2" id="KW-1185">Reference proteome</keyword>
<name>A0AAV5SU61_9BILA</name>
<protein>
    <recommendedName>
        <fullName evidence="3">F-box domain-containing protein</fullName>
    </recommendedName>
</protein>
<evidence type="ECO:0008006" key="3">
    <source>
        <dbReference type="Google" id="ProtNLM"/>
    </source>
</evidence>
<evidence type="ECO:0000313" key="2">
    <source>
        <dbReference type="Proteomes" id="UP001432027"/>
    </source>
</evidence>
<dbReference type="EMBL" id="BTSX01000002">
    <property type="protein sequence ID" value="GMS83076.1"/>
    <property type="molecule type" value="Genomic_DNA"/>
</dbReference>
<evidence type="ECO:0000313" key="1">
    <source>
        <dbReference type="EMBL" id="GMS83076.1"/>
    </source>
</evidence>
<sequence length="216" mass="24590">LANLPPDVIRQIVRLGVEWIDDMRLISPLWNSLALAHLTARKNLPTINLIRFHANSTGSPIIVMCIAQRFRKYFGAENWESKTIPNDDDNIFVYSNFEFVIIASQIKVPSRIVRILDRCSKIEILELNLDISRQRPEICCIIAALRDVIIKQVTFSALSMDFNDSSASNILCVLRAHSFERLTLSTELPTFMFDLRDLFQAHGTFGTFYAEAASLV</sequence>
<organism evidence="1 2">
    <name type="scientific">Pristionchus entomophagus</name>
    <dbReference type="NCBI Taxonomy" id="358040"/>
    <lineage>
        <taxon>Eukaryota</taxon>
        <taxon>Metazoa</taxon>
        <taxon>Ecdysozoa</taxon>
        <taxon>Nematoda</taxon>
        <taxon>Chromadorea</taxon>
        <taxon>Rhabditida</taxon>
        <taxon>Rhabditina</taxon>
        <taxon>Diplogasteromorpha</taxon>
        <taxon>Diplogasteroidea</taxon>
        <taxon>Neodiplogasteridae</taxon>
        <taxon>Pristionchus</taxon>
    </lineage>
</organism>
<dbReference type="AlphaFoldDB" id="A0AAV5SU61"/>
<proteinExistence type="predicted"/>
<reference evidence="1" key="1">
    <citation type="submission" date="2023-10" db="EMBL/GenBank/DDBJ databases">
        <title>Genome assembly of Pristionchus species.</title>
        <authorList>
            <person name="Yoshida K."/>
            <person name="Sommer R.J."/>
        </authorList>
    </citation>
    <scope>NUCLEOTIDE SEQUENCE</scope>
    <source>
        <strain evidence="1">RS0144</strain>
    </source>
</reference>
<accession>A0AAV5SU61</accession>
<dbReference type="Proteomes" id="UP001432027">
    <property type="component" value="Unassembled WGS sequence"/>
</dbReference>
<feature type="non-terminal residue" evidence="1">
    <location>
        <position position="1"/>
    </location>
</feature>